<reference evidence="1 2" key="1">
    <citation type="journal article" date="2023" name="Nucleic Acids Res.">
        <title>The hologenome of Daphnia magna reveals possible DNA methylation and microbiome-mediated evolution of the host genome.</title>
        <authorList>
            <person name="Chaturvedi A."/>
            <person name="Li X."/>
            <person name="Dhandapani V."/>
            <person name="Marshall H."/>
            <person name="Kissane S."/>
            <person name="Cuenca-Cambronero M."/>
            <person name="Asole G."/>
            <person name="Calvet F."/>
            <person name="Ruiz-Romero M."/>
            <person name="Marangio P."/>
            <person name="Guigo R."/>
            <person name="Rago D."/>
            <person name="Mirbahai L."/>
            <person name="Eastwood N."/>
            <person name="Colbourne J.K."/>
            <person name="Zhou J."/>
            <person name="Mallon E."/>
            <person name="Orsini L."/>
        </authorList>
    </citation>
    <scope>NUCLEOTIDE SEQUENCE [LARGE SCALE GENOMIC DNA]</scope>
    <source>
        <strain evidence="1">LRV0_1</strain>
    </source>
</reference>
<protein>
    <submittedName>
        <fullName evidence="1">Uncharacterized protein</fullName>
    </submittedName>
</protein>
<dbReference type="EMBL" id="JAOYFB010000001">
    <property type="protein sequence ID" value="KAK4002733.1"/>
    <property type="molecule type" value="Genomic_DNA"/>
</dbReference>
<name>A0ABQ9YQ34_9CRUS</name>
<proteinExistence type="predicted"/>
<keyword evidence="2" id="KW-1185">Reference proteome</keyword>
<accession>A0ABQ9YQ34</accession>
<sequence length="110" mass="12408">MHERKNSFIPSDYPARHKIPFVSRLKNNNNNNNKIQVKNTFSCHSYVAGKIKRVDERGLRVLPSLAAIVDDPAELLCPRGEEVDGNGKQSRLLCLSTLYTLMQATRPTLS</sequence>
<evidence type="ECO:0000313" key="1">
    <source>
        <dbReference type="EMBL" id="KAK4002733.1"/>
    </source>
</evidence>
<dbReference type="Proteomes" id="UP001234178">
    <property type="component" value="Unassembled WGS sequence"/>
</dbReference>
<comment type="caution">
    <text evidence="1">The sequence shown here is derived from an EMBL/GenBank/DDBJ whole genome shotgun (WGS) entry which is preliminary data.</text>
</comment>
<gene>
    <name evidence="1" type="ORF">OUZ56_004538</name>
</gene>
<evidence type="ECO:0000313" key="2">
    <source>
        <dbReference type="Proteomes" id="UP001234178"/>
    </source>
</evidence>
<organism evidence="1 2">
    <name type="scientific">Daphnia magna</name>
    <dbReference type="NCBI Taxonomy" id="35525"/>
    <lineage>
        <taxon>Eukaryota</taxon>
        <taxon>Metazoa</taxon>
        <taxon>Ecdysozoa</taxon>
        <taxon>Arthropoda</taxon>
        <taxon>Crustacea</taxon>
        <taxon>Branchiopoda</taxon>
        <taxon>Diplostraca</taxon>
        <taxon>Cladocera</taxon>
        <taxon>Anomopoda</taxon>
        <taxon>Daphniidae</taxon>
        <taxon>Daphnia</taxon>
    </lineage>
</organism>